<dbReference type="Proteomes" id="UP000216442">
    <property type="component" value="Unassembled WGS sequence"/>
</dbReference>
<name>A0A271LR77_9HYPH</name>
<evidence type="ECO:0000259" key="1">
    <source>
        <dbReference type="Pfam" id="PF01548"/>
    </source>
</evidence>
<dbReference type="InterPro" id="IPR047650">
    <property type="entry name" value="Transpos_IS110"/>
</dbReference>
<proteinExistence type="predicted"/>
<dbReference type="AlphaFoldDB" id="A0A271LR77"/>
<dbReference type="GO" id="GO:0006313">
    <property type="term" value="P:DNA transposition"/>
    <property type="evidence" value="ECO:0007669"/>
    <property type="project" value="InterPro"/>
</dbReference>
<dbReference type="InterPro" id="IPR002525">
    <property type="entry name" value="Transp_IS110-like_N"/>
</dbReference>
<dbReference type="NCBIfam" id="NF033542">
    <property type="entry name" value="transpos_IS110"/>
    <property type="match status" value="1"/>
</dbReference>
<dbReference type="Pfam" id="PF01548">
    <property type="entry name" value="DEDD_Tnp_IS110"/>
    <property type="match status" value="1"/>
</dbReference>
<evidence type="ECO:0000313" key="4">
    <source>
        <dbReference type="Proteomes" id="UP000216442"/>
    </source>
</evidence>
<dbReference type="PANTHER" id="PTHR33055">
    <property type="entry name" value="TRANSPOSASE FOR INSERTION SEQUENCE ELEMENT IS1111A"/>
    <property type="match status" value="1"/>
</dbReference>
<comment type="caution">
    <text evidence="3">The sequence shown here is derived from an EMBL/GenBank/DDBJ whole genome shotgun (WGS) entry which is preliminary data.</text>
</comment>
<dbReference type="RefSeq" id="WP_095491983.1">
    <property type="nucleotide sequence ID" value="NZ_NPKJ01000025.1"/>
</dbReference>
<evidence type="ECO:0000259" key="2">
    <source>
        <dbReference type="Pfam" id="PF02371"/>
    </source>
</evidence>
<sequence length="313" mass="34437">MTQIALHVGIDVAKDRLDVAILETGELFSVDNNEVGHAALVERLSGCLIDVIGLEASGGYERAVLKALWQAGLPVRRINPHRLRQFARAAGINAKNDRIDARLIARFLATLPVHSIDLDPRLELVTELVTARRQLHAELSRVNNQAEHVRDPALKRLAKRRATRLHADILLLDKRLAQAIAADPALAQRDRLLRSTPSVGPVLSATLIALLPELGRLSNRQIAALVGLAPYDHDSGKLKGKRCIWGGREPVRNVLYMAALSAGVHNPVFATFRQRLRENGKLAKVAIVAIMRKLITTLNAMIRDNQPWSPASV</sequence>
<protein>
    <submittedName>
        <fullName evidence="3">IS110 family transposase</fullName>
    </submittedName>
</protein>
<evidence type="ECO:0000313" key="3">
    <source>
        <dbReference type="EMBL" id="PAQ10633.1"/>
    </source>
</evidence>
<dbReference type="Pfam" id="PF02371">
    <property type="entry name" value="Transposase_20"/>
    <property type="match status" value="1"/>
</dbReference>
<reference evidence="3 4" key="1">
    <citation type="submission" date="2017-08" db="EMBL/GenBank/DDBJ databases">
        <title>Mesorhizobium wenxinae sp. nov., a novel rhizobial species isolated from root nodules of chickpea (Cicer arietinum L.).</title>
        <authorList>
            <person name="Zhang J."/>
        </authorList>
    </citation>
    <scope>NUCLEOTIDE SEQUENCE [LARGE SCALE GENOMIC DNA]</scope>
    <source>
        <strain evidence="3 4">SDW018</strain>
    </source>
</reference>
<dbReference type="OrthoDB" id="8261795at2"/>
<accession>A0A271LR77</accession>
<feature type="domain" description="Transposase IS110-like N-terminal" evidence="1">
    <location>
        <begin position="8"/>
        <end position="147"/>
    </location>
</feature>
<keyword evidence="4" id="KW-1185">Reference proteome</keyword>
<dbReference type="GO" id="GO:0004803">
    <property type="term" value="F:transposase activity"/>
    <property type="evidence" value="ECO:0007669"/>
    <property type="project" value="InterPro"/>
</dbReference>
<dbReference type="EMBL" id="NPKJ01000025">
    <property type="protein sequence ID" value="PAQ10633.1"/>
    <property type="molecule type" value="Genomic_DNA"/>
</dbReference>
<gene>
    <name evidence="3" type="ORF">CIT26_07410</name>
</gene>
<dbReference type="InterPro" id="IPR003346">
    <property type="entry name" value="Transposase_20"/>
</dbReference>
<organism evidence="3 4">
    <name type="scientific">Mesorhizobium temperatum</name>
    <dbReference type="NCBI Taxonomy" id="241416"/>
    <lineage>
        <taxon>Bacteria</taxon>
        <taxon>Pseudomonadati</taxon>
        <taxon>Pseudomonadota</taxon>
        <taxon>Alphaproteobacteria</taxon>
        <taxon>Hyphomicrobiales</taxon>
        <taxon>Phyllobacteriaceae</taxon>
        <taxon>Mesorhizobium</taxon>
    </lineage>
</organism>
<dbReference type="PANTHER" id="PTHR33055:SF13">
    <property type="entry name" value="TRANSPOSASE"/>
    <property type="match status" value="1"/>
</dbReference>
<feature type="domain" description="Transposase IS116/IS110/IS902 C-terminal" evidence="2">
    <location>
        <begin position="191"/>
        <end position="272"/>
    </location>
</feature>
<dbReference type="GO" id="GO:0003677">
    <property type="term" value="F:DNA binding"/>
    <property type="evidence" value="ECO:0007669"/>
    <property type="project" value="InterPro"/>
</dbReference>